<dbReference type="AlphaFoldDB" id="A0A1G2JR01"/>
<sequence>MSEKEIVEKIESSKKYKAIYIKTIVRVVANCILRFGDPTSLKLREARKIEKEAKNLLHQIWGAFYETRPDFNKILGKIEQDIKSETEVKEIILSILKLQSSVEERIPILEEFYKKIFEITGIPNSIIDHACALNPLTISWMNLPGTTTYKAYDIDKDEIEFLKSVFRLLNNNYYSTTRSRVGEVIKFELGDLLVNEFEYADVVFMLKLLPCLEHQKKNCSLEILKKQKCKFLVVSFPIKSIGGKEKGMCEFYRNSFKNMVSSEEWEIKELVFDTELVYIIKK</sequence>
<keyword evidence="7" id="KW-0808">Transferase</keyword>
<evidence type="ECO:0000256" key="3">
    <source>
        <dbReference type="ARBA" id="ARBA00012300"/>
    </source>
</evidence>
<name>A0A1G2JR01_9BACT</name>
<dbReference type="Gene3D" id="1.10.8.10">
    <property type="entry name" value="DNA helicase RuvA subunit, C-terminal domain"/>
    <property type="match status" value="1"/>
</dbReference>
<protein>
    <recommendedName>
        <fullName evidence="4">16S rRNA (guanine(1405)-N(7))-methyltransferase</fullName>
        <ecNumber evidence="3">2.1.1.179</ecNumber>
    </recommendedName>
    <alternativeName>
        <fullName evidence="10">16S rRNA m7G1405 methyltransferase</fullName>
    </alternativeName>
</protein>
<comment type="catalytic activity">
    <reaction evidence="1">
        <text>guanosine(1405) in 16S rRNA + S-adenosyl-L-methionine = N(7)-methylguanosine(1405) in 16S rRNA + S-adenosyl-L-homocysteine</text>
        <dbReference type="Rhea" id="RHEA:42772"/>
        <dbReference type="Rhea" id="RHEA-COMP:10225"/>
        <dbReference type="Rhea" id="RHEA-COMP:10226"/>
        <dbReference type="ChEBI" id="CHEBI:57856"/>
        <dbReference type="ChEBI" id="CHEBI:59789"/>
        <dbReference type="ChEBI" id="CHEBI:74269"/>
        <dbReference type="ChEBI" id="CHEBI:74480"/>
        <dbReference type="EC" id="2.1.1.179"/>
    </reaction>
</comment>
<organism evidence="12 13">
    <name type="scientific">Candidatus Staskawiczbacteria bacterium RIFOXYD1_FULL_32_13</name>
    <dbReference type="NCBI Taxonomy" id="1802234"/>
    <lineage>
        <taxon>Bacteria</taxon>
        <taxon>Candidatus Staskawicziibacteriota</taxon>
    </lineage>
</organism>
<keyword evidence="9" id="KW-0046">Antibiotic resistance</keyword>
<evidence type="ECO:0000313" key="13">
    <source>
        <dbReference type="Proteomes" id="UP000178935"/>
    </source>
</evidence>
<feature type="binding site" evidence="11">
    <location>
        <position position="215"/>
    </location>
    <ligand>
        <name>S-adenosyl-L-methionine</name>
        <dbReference type="ChEBI" id="CHEBI:59789"/>
    </ligand>
</feature>
<dbReference type="Gene3D" id="3.40.50.150">
    <property type="entry name" value="Vaccinia Virus protein VP39"/>
    <property type="match status" value="1"/>
</dbReference>
<dbReference type="InterPro" id="IPR029063">
    <property type="entry name" value="SAM-dependent_MTases_sf"/>
</dbReference>
<dbReference type="Proteomes" id="UP000178935">
    <property type="component" value="Unassembled WGS sequence"/>
</dbReference>
<dbReference type="EMBL" id="MHPU01000006">
    <property type="protein sequence ID" value="OGZ89512.1"/>
    <property type="molecule type" value="Genomic_DNA"/>
</dbReference>
<evidence type="ECO:0000256" key="1">
    <source>
        <dbReference type="ARBA" id="ARBA00001643"/>
    </source>
</evidence>
<dbReference type="InterPro" id="IPR010769">
    <property type="entry name" value="rRNA_MeTrfase_GmN_bac"/>
</dbReference>
<dbReference type="Pfam" id="PF07091">
    <property type="entry name" value="FmrO"/>
    <property type="match status" value="1"/>
</dbReference>
<gene>
    <name evidence="12" type="ORF">A2561_01340</name>
</gene>
<dbReference type="GO" id="GO:0046677">
    <property type="term" value="P:response to antibiotic"/>
    <property type="evidence" value="ECO:0007669"/>
    <property type="project" value="UniProtKB-KW"/>
</dbReference>
<keyword evidence="6" id="KW-0489">Methyltransferase</keyword>
<reference evidence="12 13" key="1">
    <citation type="journal article" date="2016" name="Nat. Commun.">
        <title>Thousands of microbial genomes shed light on interconnected biogeochemical processes in an aquifer system.</title>
        <authorList>
            <person name="Anantharaman K."/>
            <person name="Brown C.T."/>
            <person name="Hug L.A."/>
            <person name="Sharon I."/>
            <person name="Castelle C.J."/>
            <person name="Probst A.J."/>
            <person name="Thomas B.C."/>
            <person name="Singh A."/>
            <person name="Wilkins M.J."/>
            <person name="Karaoz U."/>
            <person name="Brodie E.L."/>
            <person name="Williams K.H."/>
            <person name="Hubbard S.S."/>
            <person name="Banfield J.F."/>
        </authorList>
    </citation>
    <scope>NUCLEOTIDE SEQUENCE [LARGE SCALE GENOMIC DNA]</scope>
</reference>
<dbReference type="GO" id="GO:0008649">
    <property type="term" value="F:rRNA methyltransferase activity"/>
    <property type="evidence" value="ECO:0007669"/>
    <property type="project" value="InterPro"/>
</dbReference>
<comment type="similarity">
    <text evidence="2">Belongs to the methyltransferase superfamily. Aminoglycoside resistance family.</text>
</comment>
<evidence type="ECO:0000256" key="5">
    <source>
        <dbReference type="ARBA" id="ARBA00022552"/>
    </source>
</evidence>
<evidence type="ECO:0000256" key="10">
    <source>
        <dbReference type="ARBA" id="ARBA00033062"/>
    </source>
</evidence>
<evidence type="ECO:0000256" key="9">
    <source>
        <dbReference type="ARBA" id="ARBA00023251"/>
    </source>
</evidence>
<evidence type="ECO:0000256" key="11">
    <source>
        <dbReference type="PIRSR" id="PIRSR015852-1"/>
    </source>
</evidence>
<feature type="binding site" evidence="11">
    <location>
        <position position="130"/>
    </location>
    <ligand>
        <name>S-adenosyl-L-methionine</name>
        <dbReference type="ChEBI" id="CHEBI:59789"/>
    </ligand>
</feature>
<keyword evidence="8 11" id="KW-0949">S-adenosyl-L-methionine</keyword>
<feature type="binding site" evidence="11">
    <location>
        <position position="153"/>
    </location>
    <ligand>
        <name>S-adenosyl-L-methionine</name>
        <dbReference type="ChEBI" id="CHEBI:59789"/>
    </ligand>
</feature>
<proteinExistence type="inferred from homology"/>
<dbReference type="EC" id="2.1.1.179" evidence="3"/>
<accession>A0A1G2JR01</accession>
<comment type="caution">
    <text evidence="12">The sequence shown here is derived from an EMBL/GenBank/DDBJ whole genome shotgun (WGS) entry which is preliminary data.</text>
</comment>
<evidence type="ECO:0000256" key="6">
    <source>
        <dbReference type="ARBA" id="ARBA00022603"/>
    </source>
</evidence>
<evidence type="ECO:0000313" key="12">
    <source>
        <dbReference type="EMBL" id="OGZ89512.1"/>
    </source>
</evidence>
<evidence type="ECO:0000256" key="4">
    <source>
        <dbReference type="ARBA" id="ARBA00015154"/>
    </source>
</evidence>
<feature type="binding site" evidence="11">
    <location>
        <position position="206"/>
    </location>
    <ligand>
        <name>S-adenosyl-L-methionine</name>
        <dbReference type="ChEBI" id="CHEBI:59789"/>
    </ligand>
</feature>
<evidence type="ECO:0000256" key="8">
    <source>
        <dbReference type="ARBA" id="ARBA00022691"/>
    </source>
</evidence>
<feature type="binding site" evidence="11">
    <location>
        <begin position="191"/>
        <end position="192"/>
    </location>
    <ligand>
        <name>S-adenosyl-L-methionine</name>
        <dbReference type="ChEBI" id="CHEBI:59789"/>
    </ligand>
</feature>
<dbReference type="PIRSF" id="PIRSF015852">
    <property type="entry name" value="RRNA_mtase_Grm"/>
    <property type="match status" value="1"/>
</dbReference>
<dbReference type="InterPro" id="IPR025981">
    <property type="entry name" value="rRNA_MeTrfase"/>
</dbReference>
<evidence type="ECO:0000256" key="7">
    <source>
        <dbReference type="ARBA" id="ARBA00022679"/>
    </source>
</evidence>
<evidence type="ECO:0000256" key="2">
    <source>
        <dbReference type="ARBA" id="ARBA00005487"/>
    </source>
</evidence>
<keyword evidence="5" id="KW-0698">rRNA processing</keyword>